<proteinExistence type="inferred from homology"/>
<dbReference type="InterPro" id="IPR023996">
    <property type="entry name" value="TonB-dep_OMP_SusC/RagA"/>
</dbReference>
<keyword evidence="10" id="KW-0732">Signal</keyword>
<reference evidence="13 14" key="1">
    <citation type="submission" date="2016-11" db="EMBL/GenBank/DDBJ databases">
        <authorList>
            <person name="Jaros S."/>
            <person name="Januszkiewicz K."/>
            <person name="Wedrychowicz H."/>
        </authorList>
    </citation>
    <scope>NUCLEOTIDE SEQUENCE [LARGE SCALE GENOMIC DNA]</scope>
    <source>
        <strain evidence="13 14">DSM 24574</strain>
    </source>
</reference>
<dbReference type="Pfam" id="PF07715">
    <property type="entry name" value="Plug"/>
    <property type="match status" value="1"/>
</dbReference>
<dbReference type="Proteomes" id="UP000184212">
    <property type="component" value="Unassembled WGS sequence"/>
</dbReference>
<evidence type="ECO:0000256" key="2">
    <source>
        <dbReference type="ARBA" id="ARBA00022448"/>
    </source>
</evidence>
<sequence>MTKFYLCVSRYLAVMLVLVTSVAWSQSKTVTGKVTSTEDGSSLPGVNVVEKGTSNGTITNTDGDFSITVGSNATLVFSFVGFKAQEIPVGAQSTVNVAIEPDVTALSEVVVIGYGQIEKKDATGALVSLKPADFNGGVISSPEQLIQGRAAGVQITSASGEPGSGVNIRIRGSSSVRAGNNPLFVIDGVPLAGDDISAGGGASSSGLGMSAARNPLNFLNPNDIASIDVLKDASATAIYGSRGANGVVLITTKSGSGGKGTLDYSYNVSVGKITKKYDLLSRDQYLSAWSAYNGGASPSAIDGGANTDWQNEVLRTAVTHQHNLSYGQGDKSSNYRFSVGYMDQQGIVKISGLKRYSARFNGTKSFINDKLKISTQLTAANTQDSGAPITDNSGFEGDLLGSMLKSNPTLPVRKPDGSYNQVSTNEPNPAAILGMTRDKTNTMRILGNVAAELEIVKNLKFKTVVGFDKSLSMRRQAMSKDLLVSGISGNGRLYVSDIDISNNLWENYFTYDKKFGTTSLNAVVGYSYQSFSKATNLSQYTHFRTGDLDQMINNMASVDEQFPDPNKIDGTKPAALAINSSLTKDELQSFYGRVNFGIKEKYLFTATLRADGSTKFGPSNRYGYFPSAAFKWRVIEEGFVPEMFSDLSARVGYGVTGNQEIPHNLYQGRQRYSDWTLNTSNSLGGGGYNYVSFPNPDLKWETTSQVNVGVDFGFFNNRITGSLDYYNKNTSDLLIQKPFAQPFPSADAFLWLNAPAHVINRGLEISLTGNVIANTDFTWTLIVNAAFNHNEVKDFNSTIDTGVINGQGLSGAFAQRIAQGQPLFAWFVRDFAGYDENGIAKYNGGDVQKFVGKSAIPKANAGLTSNFKYKKFDLSIFFNGQFGHYLYNNTANAFFTAGALAAGRNTTTDVPGNGESRANSPDVSTRFLEKGSFVRLQNVTFGYNIPVANTFISSLRVFVTGQNLFVITDYSGQDPEVNTNKSLNGIPSLNIDYTSYPRARTFTFGVNASF</sequence>
<keyword evidence="5 9" id="KW-0798">TonB box</keyword>
<dbReference type="InterPro" id="IPR036942">
    <property type="entry name" value="Beta-barrel_TonB_sf"/>
</dbReference>
<name>A0A1M5KBF6_9BACT</name>
<dbReference type="GO" id="GO:0009279">
    <property type="term" value="C:cell outer membrane"/>
    <property type="evidence" value="ECO:0007669"/>
    <property type="project" value="UniProtKB-SubCell"/>
</dbReference>
<keyword evidence="2 8" id="KW-0813">Transport</keyword>
<dbReference type="EMBL" id="FQWQ01000001">
    <property type="protein sequence ID" value="SHG50058.1"/>
    <property type="molecule type" value="Genomic_DNA"/>
</dbReference>
<dbReference type="SUPFAM" id="SSF56935">
    <property type="entry name" value="Porins"/>
    <property type="match status" value="1"/>
</dbReference>
<feature type="chain" id="PRO_5012499938" evidence="10">
    <location>
        <begin position="26"/>
        <end position="1010"/>
    </location>
</feature>
<evidence type="ECO:0000259" key="12">
    <source>
        <dbReference type="Pfam" id="PF07715"/>
    </source>
</evidence>
<feature type="domain" description="TonB-dependent receptor-like beta-barrel" evidence="11">
    <location>
        <begin position="507"/>
        <end position="964"/>
    </location>
</feature>
<dbReference type="InterPro" id="IPR037066">
    <property type="entry name" value="Plug_dom_sf"/>
</dbReference>
<keyword evidence="4 8" id="KW-0812">Transmembrane</keyword>
<dbReference type="NCBIfam" id="TIGR04056">
    <property type="entry name" value="OMP_RagA_SusC"/>
    <property type="match status" value="1"/>
</dbReference>
<evidence type="ECO:0000256" key="3">
    <source>
        <dbReference type="ARBA" id="ARBA00022452"/>
    </source>
</evidence>
<evidence type="ECO:0000256" key="9">
    <source>
        <dbReference type="RuleBase" id="RU003357"/>
    </source>
</evidence>
<keyword evidence="6 8" id="KW-0472">Membrane</keyword>
<dbReference type="InterPro" id="IPR023997">
    <property type="entry name" value="TonB-dep_OMP_SusC/RagA_CS"/>
</dbReference>
<feature type="signal peptide" evidence="10">
    <location>
        <begin position="1"/>
        <end position="25"/>
    </location>
</feature>
<evidence type="ECO:0000256" key="10">
    <source>
        <dbReference type="SAM" id="SignalP"/>
    </source>
</evidence>
<organism evidence="13 14">
    <name type="scientific">Chryseolinea serpens</name>
    <dbReference type="NCBI Taxonomy" id="947013"/>
    <lineage>
        <taxon>Bacteria</taxon>
        <taxon>Pseudomonadati</taxon>
        <taxon>Bacteroidota</taxon>
        <taxon>Cytophagia</taxon>
        <taxon>Cytophagales</taxon>
        <taxon>Fulvivirgaceae</taxon>
        <taxon>Chryseolinea</taxon>
    </lineage>
</organism>
<dbReference type="SUPFAM" id="SSF49464">
    <property type="entry name" value="Carboxypeptidase regulatory domain-like"/>
    <property type="match status" value="1"/>
</dbReference>
<evidence type="ECO:0000256" key="7">
    <source>
        <dbReference type="ARBA" id="ARBA00023237"/>
    </source>
</evidence>
<dbReference type="InterPro" id="IPR008969">
    <property type="entry name" value="CarboxyPept-like_regulatory"/>
</dbReference>
<dbReference type="InterPro" id="IPR000531">
    <property type="entry name" value="Beta-barrel_TonB"/>
</dbReference>
<dbReference type="InterPro" id="IPR012910">
    <property type="entry name" value="Plug_dom"/>
</dbReference>
<evidence type="ECO:0000256" key="5">
    <source>
        <dbReference type="ARBA" id="ARBA00023077"/>
    </source>
</evidence>
<evidence type="ECO:0000256" key="4">
    <source>
        <dbReference type="ARBA" id="ARBA00022692"/>
    </source>
</evidence>
<keyword evidence="14" id="KW-1185">Reference proteome</keyword>
<evidence type="ECO:0000256" key="6">
    <source>
        <dbReference type="ARBA" id="ARBA00023136"/>
    </source>
</evidence>
<dbReference type="Pfam" id="PF13715">
    <property type="entry name" value="CarbopepD_reg_2"/>
    <property type="match status" value="1"/>
</dbReference>
<keyword evidence="3 8" id="KW-1134">Transmembrane beta strand</keyword>
<comment type="subcellular location">
    <subcellularLocation>
        <location evidence="1 8">Cell outer membrane</location>
        <topology evidence="1 8">Multi-pass membrane protein</topology>
    </subcellularLocation>
</comment>
<dbReference type="STRING" id="947013.SAMN04488109_0545"/>
<dbReference type="OrthoDB" id="9768177at2"/>
<gene>
    <name evidence="13" type="ORF">SAMN04488109_0545</name>
</gene>
<dbReference type="PROSITE" id="PS52016">
    <property type="entry name" value="TONB_DEPENDENT_REC_3"/>
    <property type="match status" value="1"/>
</dbReference>
<evidence type="ECO:0000259" key="11">
    <source>
        <dbReference type="Pfam" id="PF00593"/>
    </source>
</evidence>
<dbReference type="AlphaFoldDB" id="A0A1M5KBF6"/>
<evidence type="ECO:0000256" key="8">
    <source>
        <dbReference type="PROSITE-ProRule" id="PRU01360"/>
    </source>
</evidence>
<dbReference type="Gene3D" id="2.170.130.10">
    <property type="entry name" value="TonB-dependent receptor, plug domain"/>
    <property type="match status" value="1"/>
</dbReference>
<accession>A0A1M5KBF6</accession>
<keyword evidence="7 8" id="KW-0998">Cell outer membrane</keyword>
<protein>
    <submittedName>
        <fullName evidence="13">Iron complex outermembrane recepter protein</fullName>
    </submittedName>
</protein>
<dbReference type="Gene3D" id="2.60.40.1120">
    <property type="entry name" value="Carboxypeptidase-like, regulatory domain"/>
    <property type="match status" value="1"/>
</dbReference>
<feature type="domain" description="TonB-dependent receptor plug" evidence="12">
    <location>
        <begin position="119"/>
        <end position="247"/>
    </location>
</feature>
<evidence type="ECO:0000313" key="13">
    <source>
        <dbReference type="EMBL" id="SHG50058.1"/>
    </source>
</evidence>
<dbReference type="NCBIfam" id="TIGR04057">
    <property type="entry name" value="SusC_RagA_signa"/>
    <property type="match status" value="1"/>
</dbReference>
<dbReference type="InterPro" id="IPR039426">
    <property type="entry name" value="TonB-dep_rcpt-like"/>
</dbReference>
<comment type="similarity">
    <text evidence="8 9">Belongs to the TonB-dependent receptor family.</text>
</comment>
<evidence type="ECO:0000313" key="14">
    <source>
        <dbReference type="Proteomes" id="UP000184212"/>
    </source>
</evidence>
<dbReference type="Pfam" id="PF00593">
    <property type="entry name" value="TonB_dep_Rec_b-barrel"/>
    <property type="match status" value="1"/>
</dbReference>
<dbReference type="Gene3D" id="2.40.170.20">
    <property type="entry name" value="TonB-dependent receptor, beta-barrel domain"/>
    <property type="match status" value="1"/>
</dbReference>
<evidence type="ECO:0000256" key="1">
    <source>
        <dbReference type="ARBA" id="ARBA00004571"/>
    </source>
</evidence>
<dbReference type="RefSeq" id="WP_073130853.1">
    <property type="nucleotide sequence ID" value="NZ_FQWQ01000001.1"/>
</dbReference>